<comment type="caution">
    <text evidence="3">The sequence shown here is derived from an EMBL/GenBank/DDBJ whole genome shotgun (WGS) entry which is preliminary data.</text>
</comment>
<feature type="region of interest" description="Disordered" evidence="1">
    <location>
        <begin position="1"/>
        <end position="70"/>
    </location>
</feature>
<feature type="region of interest" description="Disordered" evidence="1">
    <location>
        <begin position="294"/>
        <end position="318"/>
    </location>
</feature>
<feature type="compositionally biased region" description="Low complexity" evidence="1">
    <location>
        <begin position="38"/>
        <end position="63"/>
    </location>
</feature>
<feature type="compositionally biased region" description="Pro residues" evidence="1">
    <location>
        <begin position="90"/>
        <end position="100"/>
    </location>
</feature>
<reference evidence="3 4" key="1">
    <citation type="submission" date="2016-11" db="EMBL/GenBank/DDBJ databases">
        <title>The genome of Nicotiana attenuata.</title>
        <authorList>
            <person name="Xu S."/>
            <person name="Brockmoeller T."/>
            <person name="Gaquerel E."/>
            <person name="Navarro A."/>
            <person name="Kuhl H."/>
            <person name="Gase K."/>
            <person name="Ling Z."/>
            <person name="Zhou W."/>
            <person name="Kreitzer C."/>
            <person name="Stanke M."/>
            <person name="Tang H."/>
            <person name="Lyons E."/>
            <person name="Pandey P."/>
            <person name="Pandey S.P."/>
            <person name="Timmermann B."/>
            <person name="Baldwin I.T."/>
        </authorList>
    </citation>
    <scope>NUCLEOTIDE SEQUENCE [LARGE SCALE GENOMIC DNA]</scope>
    <source>
        <strain evidence="4">cv. UT</strain>
        <strain evidence="3">UT</strain>
        <tissue evidence="3">Leaves</tissue>
    </source>
</reference>
<dbReference type="AlphaFoldDB" id="A0A1J6JUU8"/>
<feature type="compositionally biased region" description="Pro residues" evidence="1">
    <location>
        <begin position="13"/>
        <end position="25"/>
    </location>
</feature>
<organism evidence="3 4">
    <name type="scientific">Nicotiana attenuata</name>
    <name type="common">Coyote tobacco</name>
    <dbReference type="NCBI Taxonomy" id="49451"/>
    <lineage>
        <taxon>Eukaryota</taxon>
        <taxon>Viridiplantae</taxon>
        <taxon>Streptophyta</taxon>
        <taxon>Embryophyta</taxon>
        <taxon>Tracheophyta</taxon>
        <taxon>Spermatophyta</taxon>
        <taxon>Magnoliopsida</taxon>
        <taxon>eudicotyledons</taxon>
        <taxon>Gunneridae</taxon>
        <taxon>Pentapetalae</taxon>
        <taxon>asterids</taxon>
        <taxon>lamiids</taxon>
        <taxon>Solanales</taxon>
        <taxon>Solanaceae</taxon>
        <taxon>Nicotianoideae</taxon>
        <taxon>Nicotianeae</taxon>
        <taxon>Nicotiana</taxon>
    </lineage>
</organism>
<accession>A0A1J6JUU8</accession>
<dbReference type="Gramene" id="OIT19284">
    <property type="protein sequence ID" value="OIT19284"/>
    <property type="gene ID" value="A4A49_60484"/>
</dbReference>
<name>A0A1J6JUU8_NICAT</name>
<dbReference type="EMBL" id="MJEQ01004753">
    <property type="protein sequence ID" value="OIT20934.1"/>
    <property type="molecule type" value="Genomic_DNA"/>
</dbReference>
<protein>
    <submittedName>
        <fullName evidence="3">Uncharacterized protein</fullName>
    </submittedName>
</protein>
<gene>
    <name evidence="3" type="ORF">A4A49_43457</name>
    <name evidence="2" type="ORF">A4A49_60484</name>
</gene>
<evidence type="ECO:0000313" key="3">
    <source>
        <dbReference type="EMBL" id="OIT20934.1"/>
    </source>
</evidence>
<keyword evidence="4" id="KW-1185">Reference proteome</keyword>
<proteinExistence type="predicted"/>
<evidence type="ECO:0000313" key="2">
    <source>
        <dbReference type="EMBL" id="OIT19284.1"/>
    </source>
</evidence>
<feature type="compositionally biased region" description="Polar residues" evidence="1">
    <location>
        <begin position="107"/>
        <end position="164"/>
    </location>
</feature>
<evidence type="ECO:0000256" key="1">
    <source>
        <dbReference type="SAM" id="MobiDB-lite"/>
    </source>
</evidence>
<sequence>MKRRSTFRFRPPWSQPAPASAPAPFTPANDVATSTIAQSGPSSPPGVSSSPSSQPLIPSQEQQGISSQLVLSYREHIDQIKILGSVYNPRVPPSPSPSPSRSPEMNPISSPTRNDPSTDQLTSKVPPHASQSISSNLPSGITSQMQQKDQTIAQPTSPLKQLDNSEPKLTAIRPQSVRSPEKIMQPLKLTESETNIQETRQVKEVVQEMSDKNGENIASFLTSKKQPDIVFQSKQDMPLNKKVKDNNISKFIHRMAVGEGKKNLEEGPASVITLAGDNRGAYMQIRRGYKLNPDESAYAEGNSEGRRQKMQGPWKIKK</sequence>
<evidence type="ECO:0000313" key="4">
    <source>
        <dbReference type="Proteomes" id="UP000187609"/>
    </source>
</evidence>
<dbReference type="Proteomes" id="UP000187609">
    <property type="component" value="Unassembled WGS sequence"/>
</dbReference>
<dbReference type="EMBL" id="MJEQ01008271">
    <property type="protein sequence ID" value="OIT19284.1"/>
    <property type="molecule type" value="Genomic_DNA"/>
</dbReference>
<feature type="region of interest" description="Disordered" evidence="1">
    <location>
        <begin position="83"/>
        <end position="178"/>
    </location>
</feature>
<dbReference type="Gramene" id="OIT20934">
    <property type="protein sequence ID" value="OIT20934"/>
    <property type="gene ID" value="A4A49_43457"/>
</dbReference>